<dbReference type="eggNOG" id="COG1595">
    <property type="taxonomic scope" value="Bacteria"/>
</dbReference>
<accession>R4KKX8</accession>
<dbReference type="Pfam" id="PF04545">
    <property type="entry name" value="Sigma70_r4"/>
    <property type="match status" value="1"/>
</dbReference>
<gene>
    <name evidence="2" type="ORF">Desgi_4041</name>
</gene>
<evidence type="ECO:0000313" key="2">
    <source>
        <dbReference type="EMBL" id="AGL03314.1"/>
    </source>
</evidence>
<dbReference type="OrthoDB" id="2449942at2"/>
<dbReference type="AlphaFoldDB" id="R4KKX8"/>
<dbReference type="GO" id="GO:0003700">
    <property type="term" value="F:DNA-binding transcription factor activity"/>
    <property type="evidence" value="ECO:0007669"/>
    <property type="project" value="InterPro"/>
</dbReference>
<keyword evidence="3" id="KW-1185">Reference proteome</keyword>
<sequence length="181" mass="21161">MIKDLIVQSQTSDSSATLTLIRKFDPLLRKYAYKLYYDDAYNDLLFDFIEFLNNIRIDRMRDTSEGILISYICTSIRSNYIKRLLAMKRLQNFVPYSALSDSELYYAEAASATTDPYLKLELTGIDHVLTESELFIVKMIYLLGYTVTETAGIYRISRQAVNQTKRRALQKLKKWFEKKLA</sequence>
<keyword evidence="2" id="KW-0240">DNA-directed RNA polymerase</keyword>
<dbReference type="SUPFAM" id="SSF88659">
    <property type="entry name" value="Sigma3 and sigma4 domains of RNA polymerase sigma factors"/>
    <property type="match status" value="1"/>
</dbReference>
<keyword evidence="2" id="KW-0804">Transcription</keyword>
<dbReference type="InterPro" id="IPR036388">
    <property type="entry name" value="WH-like_DNA-bd_sf"/>
</dbReference>
<name>R4KKX8_9FIRM</name>
<organism evidence="2 3">
    <name type="scientific">Desulfoscipio gibsoniae DSM 7213</name>
    <dbReference type="NCBI Taxonomy" id="767817"/>
    <lineage>
        <taxon>Bacteria</taxon>
        <taxon>Bacillati</taxon>
        <taxon>Bacillota</taxon>
        <taxon>Clostridia</taxon>
        <taxon>Eubacteriales</taxon>
        <taxon>Desulfallaceae</taxon>
        <taxon>Desulfoscipio</taxon>
    </lineage>
</organism>
<dbReference type="KEGG" id="dgi:Desgi_4041"/>
<dbReference type="GO" id="GO:0006352">
    <property type="term" value="P:DNA-templated transcription initiation"/>
    <property type="evidence" value="ECO:0007669"/>
    <property type="project" value="InterPro"/>
</dbReference>
<dbReference type="Gene3D" id="1.10.10.10">
    <property type="entry name" value="Winged helix-like DNA-binding domain superfamily/Winged helix DNA-binding domain"/>
    <property type="match status" value="1"/>
</dbReference>
<dbReference type="HOGENOM" id="CLU_128089_0_0_9"/>
<feature type="domain" description="RNA polymerase sigma-70 region 4" evidence="1">
    <location>
        <begin position="128"/>
        <end position="174"/>
    </location>
</feature>
<dbReference type="RefSeq" id="WP_006523778.1">
    <property type="nucleotide sequence ID" value="NC_021184.1"/>
</dbReference>
<dbReference type="EMBL" id="CP003273">
    <property type="protein sequence ID" value="AGL03314.1"/>
    <property type="molecule type" value="Genomic_DNA"/>
</dbReference>
<dbReference type="STRING" id="767817.Desgi_4041"/>
<protein>
    <submittedName>
        <fullName evidence="2">DNA-directed RNA polymerase specialized sigma subunit, sigma24</fullName>
    </submittedName>
</protein>
<dbReference type="GO" id="GO:0000428">
    <property type="term" value="C:DNA-directed RNA polymerase complex"/>
    <property type="evidence" value="ECO:0007669"/>
    <property type="project" value="UniProtKB-KW"/>
</dbReference>
<dbReference type="InterPro" id="IPR007630">
    <property type="entry name" value="RNA_pol_sigma70_r4"/>
</dbReference>
<proteinExistence type="predicted"/>
<dbReference type="InterPro" id="IPR013324">
    <property type="entry name" value="RNA_pol_sigma_r3/r4-like"/>
</dbReference>
<evidence type="ECO:0000313" key="3">
    <source>
        <dbReference type="Proteomes" id="UP000013520"/>
    </source>
</evidence>
<reference evidence="2 3" key="1">
    <citation type="submission" date="2012-01" db="EMBL/GenBank/DDBJ databases">
        <title>Complete sequence of Desulfotomaculum gibsoniae DSM 7213.</title>
        <authorList>
            <consortium name="US DOE Joint Genome Institute"/>
            <person name="Lucas S."/>
            <person name="Han J."/>
            <person name="Lapidus A."/>
            <person name="Cheng J.-F."/>
            <person name="Goodwin L."/>
            <person name="Pitluck S."/>
            <person name="Peters L."/>
            <person name="Ovchinnikova G."/>
            <person name="Teshima H."/>
            <person name="Detter J.C."/>
            <person name="Han C."/>
            <person name="Tapia R."/>
            <person name="Land M."/>
            <person name="Hauser L."/>
            <person name="Kyrpides N."/>
            <person name="Ivanova N."/>
            <person name="Pagani I."/>
            <person name="Parshina S."/>
            <person name="Plugge C."/>
            <person name="Muyzer G."/>
            <person name="Kuever J."/>
            <person name="Ivanova A."/>
            <person name="Nazina T."/>
            <person name="Klenk H.-P."/>
            <person name="Brambilla E."/>
            <person name="Spring S."/>
            <person name="Stams A.F."/>
            <person name="Woyke T."/>
        </authorList>
    </citation>
    <scope>NUCLEOTIDE SEQUENCE [LARGE SCALE GENOMIC DNA]</scope>
    <source>
        <strain evidence="2 3">DSM 7213</strain>
    </source>
</reference>
<dbReference type="Proteomes" id="UP000013520">
    <property type="component" value="Chromosome"/>
</dbReference>
<evidence type="ECO:0000259" key="1">
    <source>
        <dbReference type="Pfam" id="PF04545"/>
    </source>
</evidence>